<evidence type="ECO:0000256" key="4">
    <source>
        <dbReference type="ARBA" id="ARBA00023242"/>
    </source>
</evidence>
<dbReference type="PANTHER" id="PTHR31500:SF51">
    <property type="entry name" value="AT-HOOK MOTIF NUCLEAR-LOCALIZED PROTEIN 8"/>
    <property type="match status" value="1"/>
</dbReference>
<dbReference type="InterPro" id="IPR039605">
    <property type="entry name" value="AHL"/>
</dbReference>
<comment type="subcellular location">
    <subcellularLocation>
        <location evidence="5">Nucleus</location>
    </subcellularLocation>
</comment>
<dbReference type="EMBL" id="GGEC01025398">
    <property type="protein sequence ID" value="MBX05882.1"/>
    <property type="molecule type" value="Transcribed_RNA"/>
</dbReference>
<dbReference type="GO" id="GO:0003680">
    <property type="term" value="F:minor groove of adenine-thymine-rich DNA binding"/>
    <property type="evidence" value="ECO:0007669"/>
    <property type="project" value="UniProtKB-UniRule"/>
</dbReference>
<evidence type="ECO:0000259" key="6">
    <source>
        <dbReference type="PROSITE" id="PS51742"/>
    </source>
</evidence>
<sequence>MAFSQQGPRTVCILSANGAICNVTLRQPAMSGGTVTYEVCLSVMSV</sequence>
<name>A0A2P2KJK2_RHIMU</name>
<dbReference type="SUPFAM" id="SSF117856">
    <property type="entry name" value="AF0104/ALDC/Ptd012-like"/>
    <property type="match status" value="1"/>
</dbReference>
<feature type="domain" description="PPC" evidence="6">
    <location>
        <begin position="1"/>
        <end position="46"/>
    </location>
</feature>
<dbReference type="AlphaFoldDB" id="A0A2P2KJK2"/>
<keyword evidence="2 5" id="KW-0238">DNA-binding</keyword>
<proteinExistence type="predicted"/>
<dbReference type="GO" id="GO:0005634">
    <property type="term" value="C:nucleus"/>
    <property type="evidence" value="ECO:0007669"/>
    <property type="project" value="UniProtKB-SubCell"/>
</dbReference>
<evidence type="ECO:0000256" key="3">
    <source>
        <dbReference type="ARBA" id="ARBA00023163"/>
    </source>
</evidence>
<dbReference type="PANTHER" id="PTHR31500">
    <property type="entry name" value="AT-HOOK MOTIF NUCLEAR-LOCALIZED PROTEIN 9"/>
    <property type="match status" value="1"/>
</dbReference>
<dbReference type="PROSITE" id="PS51742">
    <property type="entry name" value="PPC"/>
    <property type="match status" value="1"/>
</dbReference>
<protein>
    <recommendedName>
        <fullName evidence="5">AT-hook motif nuclear-localized protein</fullName>
    </recommendedName>
</protein>
<evidence type="ECO:0000256" key="1">
    <source>
        <dbReference type="ARBA" id="ARBA00023015"/>
    </source>
</evidence>
<comment type="domain">
    <text evidence="5">The PPC domain mediates interactions between AHL proteins.</text>
</comment>
<keyword evidence="3 5" id="KW-0804">Transcription</keyword>
<dbReference type="InterPro" id="IPR005175">
    <property type="entry name" value="PPC_dom"/>
</dbReference>
<keyword evidence="4 5" id="KW-0539">Nucleus</keyword>
<accession>A0A2P2KJK2</accession>
<dbReference type="Gene3D" id="3.30.1330.80">
    <property type="entry name" value="Hypothetical protein, similar to alpha- acetolactate decarboxylase, domain 2"/>
    <property type="match status" value="1"/>
</dbReference>
<comment type="function">
    <text evidence="5">Transcription factor that specifically binds AT-rich DNA sequences related to the nuclear matrix attachment regions (MARs).</text>
</comment>
<evidence type="ECO:0000256" key="2">
    <source>
        <dbReference type="ARBA" id="ARBA00023125"/>
    </source>
</evidence>
<reference evidence="7" key="1">
    <citation type="submission" date="2018-02" db="EMBL/GenBank/DDBJ databases">
        <title>Rhizophora mucronata_Transcriptome.</title>
        <authorList>
            <person name="Meera S.P."/>
            <person name="Sreeshan A."/>
            <person name="Augustine A."/>
        </authorList>
    </citation>
    <scope>NUCLEOTIDE SEQUENCE</scope>
    <source>
        <tissue evidence="7">Leaf</tissue>
    </source>
</reference>
<evidence type="ECO:0000256" key="5">
    <source>
        <dbReference type="RuleBase" id="RU367031"/>
    </source>
</evidence>
<evidence type="ECO:0000313" key="7">
    <source>
        <dbReference type="EMBL" id="MBX05882.1"/>
    </source>
</evidence>
<organism evidence="7">
    <name type="scientific">Rhizophora mucronata</name>
    <name type="common">Asiatic mangrove</name>
    <dbReference type="NCBI Taxonomy" id="61149"/>
    <lineage>
        <taxon>Eukaryota</taxon>
        <taxon>Viridiplantae</taxon>
        <taxon>Streptophyta</taxon>
        <taxon>Embryophyta</taxon>
        <taxon>Tracheophyta</taxon>
        <taxon>Spermatophyta</taxon>
        <taxon>Magnoliopsida</taxon>
        <taxon>eudicotyledons</taxon>
        <taxon>Gunneridae</taxon>
        <taxon>Pentapetalae</taxon>
        <taxon>rosids</taxon>
        <taxon>fabids</taxon>
        <taxon>Malpighiales</taxon>
        <taxon>Rhizophoraceae</taxon>
        <taxon>Rhizophora</taxon>
    </lineage>
</organism>
<keyword evidence="1 5" id="KW-0805">Transcription regulation</keyword>